<sequence length="227" mass="25678">MREWFLTSELMALDGMPGTTAGIAKRAKRNDWKSRKANGQGRSLEYHISNFNEDIIAQLKSLYGNTADVTPIKSNASSILKINDIEMYPIPVYNVYAACGFGRTVDSEYQLRMEFLPSQRLKKFNLDVESARIISCHGDSMEDTLSDGDEVLVDIREQEHPVKNGVYVIRIGQNVFIKRLKYNIIAESYDVISDNKSEYDPFTLTANQLEDFAVIGKVVTTVMKAVF</sequence>
<dbReference type="Proteomes" id="UP000435323">
    <property type="component" value="Unassembled WGS sequence"/>
</dbReference>
<evidence type="ECO:0000256" key="1">
    <source>
        <dbReference type="ARBA" id="ARBA00023015"/>
    </source>
</evidence>
<accession>A0A6N3ZAK4</accession>
<reference evidence="5 6" key="1">
    <citation type="submission" date="2019-11" db="EMBL/GenBank/DDBJ databases">
        <title>Using colonization assays and comparative genomics to discover symbiosis behaviors and factors in Vibrio fischeri.</title>
        <authorList>
            <person name="Bongrand C."/>
            <person name="Moriano-Gutierrez S."/>
            <person name="Arevalo P."/>
            <person name="Mcfall-Ngai M."/>
            <person name="Visick K."/>
            <person name="Polz M.F."/>
            <person name="Ruby E.G."/>
        </authorList>
    </citation>
    <scope>NUCLEOTIDE SEQUENCE [LARGE SCALE GENOMIC DNA]</scope>
    <source>
        <strain evidence="6">emors.3.2</strain>
    </source>
</reference>
<dbReference type="Pfam" id="PF02316">
    <property type="entry name" value="HTH_Tnp_Mu_1"/>
    <property type="match status" value="1"/>
</dbReference>
<gene>
    <name evidence="5" type="ORF">GNP77_16490</name>
</gene>
<dbReference type="Gene3D" id="1.10.10.10">
    <property type="entry name" value="Winged helix-like DNA-binding domain superfamily/Winged helix DNA-binding domain"/>
    <property type="match status" value="1"/>
</dbReference>
<dbReference type="InterPro" id="IPR036388">
    <property type="entry name" value="WH-like_DNA-bd_sf"/>
</dbReference>
<name>A0A6N3ZAK4_ALIFS</name>
<dbReference type="EMBL" id="WOBO01000020">
    <property type="protein sequence ID" value="MUK46963.1"/>
    <property type="molecule type" value="Genomic_DNA"/>
</dbReference>
<proteinExistence type="predicted"/>
<dbReference type="SUPFAM" id="SSF46955">
    <property type="entry name" value="Putative DNA-binding domain"/>
    <property type="match status" value="1"/>
</dbReference>
<dbReference type="RefSeq" id="WP_155657978.1">
    <property type="nucleotide sequence ID" value="NZ_WOBO01000020.1"/>
</dbReference>
<dbReference type="Pfam" id="PF00717">
    <property type="entry name" value="Peptidase_S24"/>
    <property type="match status" value="1"/>
</dbReference>
<comment type="caution">
    <text evidence="5">The sequence shown here is derived from an EMBL/GenBank/DDBJ whole genome shotgun (WGS) entry which is preliminary data.</text>
</comment>
<dbReference type="InterPro" id="IPR003314">
    <property type="entry name" value="Mu-type_HTH"/>
</dbReference>
<dbReference type="Gene3D" id="2.10.109.10">
    <property type="entry name" value="Umud Fragment, subunit A"/>
    <property type="match status" value="1"/>
</dbReference>
<dbReference type="PROSITE" id="PS51702">
    <property type="entry name" value="HTH_MU"/>
    <property type="match status" value="1"/>
</dbReference>
<evidence type="ECO:0000256" key="2">
    <source>
        <dbReference type="ARBA" id="ARBA00023125"/>
    </source>
</evidence>
<dbReference type="PANTHER" id="PTHR40661">
    <property type="match status" value="1"/>
</dbReference>
<keyword evidence="1" id="KW-0805">Transcription regulation</keyword>
<evidence type="ECO:0000259" key="4">
    <source>
        <dbReference type="PROSITE" id="PS51702"/>
    </source>
</evidence>
<protein>
    <submittedName>
        <fullName evidence="5">S24 family peptidase</fullName>
    </submittedName>
</protein>
<dbReference type="AlphaFoldDB" id="A0A6N3ZAK4"/>
<dbReference type="SUPFAM" id="SSF51306">
    <property type="entry name" value="LexA/Signal peptidase"/>
    <property type="match status" value="1"/>
</dbReference>
<evidence type="ECO:0000313" key="6">
    <source>
        <dbReference type="Proteomes" id="UP000435323"/>
    </source>
</evidence>
<dbReference type="InterPro" id="IPR015927">
    <property type="entry name" value="Peptidase_S24_S26A/B/C"/>
</dbReference>
<dbReference type="PANTHER" id="PTHR40661:SF3">
    <property type="entry name" value="FELS-1 PROPHAGE TRANSCRIPTIONAL REGULATOR"/>
    <property type="match status" value="1"/>
</dbReference>
<keyword evidence="3" id="KW-0804">Transcription</keyword>
<dbReference type="InterPro" id="IPR039418">
    <property type="entry name" value="LexA-like"/>
</dbReference>
<dbReference type="GO" id="GO:0003677">
    <property type="term" value="F:DNA binding"/>
    <property type="evidence" value="ECO:0007669"/>
    <property type="project" value="UniProtKB-KW"/>
</dbReference>
<keyword evidence="2" id="KW-0238">DNA-binding</keyword>
<organism evidence="5 6">
    <name type="scientific">Aliivibrio fischeri</name>
    <name type="common">Vibrio fischeri</name>
    <dbReference type="NCBI Taxonomy" id="668"/>
    <lineage>
        <taxon>Bacteria</taxon>
        <taxon>Pseudomonadati</taxon>
        <taxon>Pseudomonadota</taxon>
        <taxon>Gammaproteobacteria</taxon>
        <taxon>Vibrionales</taxon>
        <taxon>Vibrionaceae</taxon>
        <taxon>Aliivibrio</taxon>
    </lineage>
</organism>
<evidence type="ECO:0000256" key="3">
    <source>
        <dbReference type="ARBA" id="ARBA00023163"/>
    </source>
</evidence>
<dbReference type="CDD" id="cd06529">
    <property type="entry name" value="S24_LexA-like"/>
    <property type="match status" value="1"/>
</dbReference>
<evidence type="ECO:0000313" key="5">
    <source>
        <dbReference type="EMBL" id="MUK46963.1"/>
    </source>
</evidence>
<feature type="domain" description="HTH Mu-type" evidence="4">
    <location>
        <begin position="1"/>
        <end position="67"/>
    </location>
</feature>
<dbReference type="InterPro" id="IPR009061">
    <property type="entry name" value="DNA-bd_dom_put_sf"/>
</dbReference>
<dbReference type="InterPro" id="IPR036286">
    <property type="entry name" value="LexA/Signal_pep-like_sf"/>
</dbReference>